<dbReference type="OrthoDB" id="416253at2759"/>
<dbReference type="GeneID" id="27718872"/>
<evidence type="ECO:0000313" key="2">
    <source>
        <dbReference type="Proteomes" id="UP000028545"/>
    </source>
</evidence>
<name>A0A084GGE0_PSEDA</name>
<gene>
    <name evidence="1" type="ORF">SAPIO_CDS0720</name>
</gene>
<evidence type="ECO:0000313" key="1">
    <source>
        <dbReference type="EMBL" id="KEZ46402.1"/>
    </source>
</evidence>
<organism evidence="1 2">
    <name type="scientific">Pseudallescheria apiosperma</name>
    <name type="common">Scedosporium apiospermum</name>
    <dbReference type="NCBI Taxonomy" id="563466"/>
    <lineage>
        <taxon>Eukaryota</taxon>
        <taxon>Fungi</taxon>
        <taxon>Dikarya</taxon>
        <taxon>Ascomycota</taxon>
        <taxon>Pezizomycotina</taxon>
        <taxon>Sordariomycetes</taxon>
        <taxon>Hypocreomycetidae</taxon>
        <taxon>Microascales</taxon>
        <taxon>Microascaceae</taxon>
        <taxon>Scedosporium</taxon>
    </lineage>
</organism>
<dbReference type="SUPFAM" id="SSF53383">
    <property type="entry name" value="PLP-dependent transferases"/>
    <property type="match status" value="1"/>
</dbReference>
<dbReference type="Gene3D" id="3.90.1150.10">
    <property type="entry name" value="Aspartate Aminotransferase, domain 1"/>
    <property type="match status" value="1"/>
</dbReference>
<dbReference type="OMA" id="PRANEFW"/>
<sequence length="299" mass="34206">MHSSLFIYNRSNVYEAFENRRRGFMPSVHILRHGYPNAAIWSYSDILPALPDGNSDPEEISKRAMPKTKAVIVTHMWGLPCRMAQVVKNTRRVNGGIKVLEDCSHAAHGAVVDGKLVGTWATWWSLQAKKNLLYAAYFTSEVKEIPFLEMPEVHDSQKDRHSWYAFLMQFNPDEAPRGLTREKFVKQLEDRGLKEVDIPRSTGLLNDVPLFTQSHEAIPRFGDKRWTKPQPTSDFPRANEFWKRAIKLPMWATEHDKPIVEHYAHTFLAVAKDAIRNAIANGGMAGQGQERLRHSFTQA</sequence>
<dbReference type="Gene3D" id="3.40.640.10">
    <property type="entry name" value="Type I PLP-dependent aspartate aminotransferase-like (Major domain)"/>
    <property type="match status" value="1"/>
</dbReference>
<dbReference type="InterPro" id="IPR000653">
    <property type="entry name" value="DegT/StrS_aminotransferase"/>
</dbReference>
<proteinExistence type="predicted"/>
<dbReference type="RefSeq" id="XP_016646201.1">
    <property type="nucleotide sequence ID" value="XM_016783435.1"/>
</dbReference>
<dbReference type="GO" id="GO:0008483">
    <property type="term" value="F:transaminase activity"/>
    <property type="evidence" value="ECO:0007669"/>
    <property type="project" value="TreeGrafter"/>
</dbReference>
<dbReference type="Proteomes" id="UP000028545">
    <property type="component" value="Unassembled WGS sequence"/>
</dbReference>
<dbReference type="EMBL" id="JOWA01000033">
    <property type="protein sequence ID" value="KEZ46402.1"/>
    <property type="molecule type" value="Genomic_DNA"/>
</dbReference>
<protein>
    <submittedName>
        <fullName evidence="1">Uncharacterized protein</fullName>
    </submittedName>
</protein>
<dbReference type="InterPro" id="IPR015422">
    <property type="entry name" value="PyrdxlP-dep_Trfase_small"/>
</dbReference>
<dbReference type="HOGENOM" id="CLU_931134_0_0_1"/>
<dbReference type="PANTHER" id="PTHR30244">
    <property type="entry name" value="TRANSAMINASE"/>
    <property type="match status" value="1"/>
</dbReference>
<dbReference type="GO" id="GO:0030170">
    <property type="term" value="F:pyridoxal phosphate binding"/>
    <property type="evidence" value="ECO:0007669"/>
    <property type="project" value="TreeGrafter"/>
</dbReference>
<dbReference type="GO" id="GO:0000271">
    <property type="term" value="P:polysaccharide biosynthetic process"/>
    <property type="evidence" value="ECO:0007669"/>
    <property type="project" value="TreeGrafter"/>
</dbReference>
<dbReference type="InterPro" id="IPR015424">
    <property type="entry name" value="PyrdxlP-dep_Trfase"/>
</dbReference>
<dbReference type="KEGG" id="sapo:SAPIO_CDS0720"/>
<dbReference type="VEuPathDB" id="FungiDB:SAPIO_CDS0720"/>
<dbReference type="PANTHER" id="PTHR30244:SF34">
    <property type="entry name" value="DTDP-4-AMINO-4,6-DIDEOXYGALACTOSE TRANSAMINASE"/>
    <property type="match status" value="1"/>
</dbReference>
<dbReference type="Pfam" id="PF01041">
    <property type="entry name" value="DegT_DnrJ_EryC1"/>
    <property type="match status" value="1"/>
</dbReference>
<dbReference type="AlphaFoldDB" id="A0A084GGE0"/>
<comment type="caution">
    <text evidence="1">The sequence shown here is derived from an EMBL/GenBank/DDBJ whole genome shotgun (WGS) entry which is preliminary data.</text>
</comment>
<dbReference type="InterPro" id="IPR015421">
    <property type="entry name" value="PyrdxlP-dep_Trfase_major"/>
</dbReference>
<keyword evidence="2" id="KW-1185">Reference proteome</keyword>
<accession>A0A084GGE0</accession>
<reference evidence="1 2" key="1">
    <citation type="journal article" date="2014" name="Genome Announc.">
        <title>Draft genome sequence of the pathogenic fungus Scedosporium apiospermum.</title>
        <authorList>
            <person name="Vandeputte P."/>
            <person name="Ghamrawi S."/>
            <person name="Rechenmann M."/>
            <person name="Iltis A."/>
            <person name="Giraud S."/>
            <person name="Fleury M."/>
            <person name="Thornton C."/>
            <person name="Delhaes L."/>
            <person name="Meyer W."/>
            <person name="Papon N."/>
            <person name="Bouchara J.P."/>
        </authorList>
    </citation>
    <scope>NUCLEOTIDE SEQUENCE [LARGE SCALE GENOMIC DNA]</scope>
    <source>
        <strain evidence="1 2">IHEM 14462</strain>
    </source>
</reference>